<sequence length="348" mass="36400">MTSPPPPQPEPGRPVLPVLRPLRDLTAYAFVAAPAVWLFVAIIRLIPSGVGQDFLTRVQNSFYSYVNVEIVLLPLAAVLLSTLIEPRHRQARLITLVALIEYAVAGAFAVLFGFLIGIVKIAGFSIRVAFEELLVRAAWLAVFAVAAYAVFAIWRSLYTTPRPKPQPPGTYGQPQWGQQPYGQPGYPQPGQPQPGQPGFPPGQPGFPPGYPQPGQPHPGQPQSQPWGMPQPQQPPAPPASAPPASEPPSYGPPASPPQASPPQASPPQASPPQAFAPPASAPPAPGTPPGPYAPAPGNPHAPGTAPSYGPPPGGPAAHGGPADPTQAIPARTEDDDSTRVLREEPPKA</sequence>
<evidence type="ECO:0000256" key="2">
    <source>
        <dbReference type="SAM" id="Phobius"/>
    </source>
</evidence>
<dbReference type="PRINTS" id="PR01217">
    <property type="entry name" value="PRICHEXTENSN"/>
</dbReference>
<dbReference type="RefSeq" id="WP_245908340.1">
    <property type="nucleotide sequence ID" value="NZ_PVZG01000009.1"/>
</dbReference>
<dbReference type="EMBL" id="PVZG01000009">
    <property type="protein sequence ID" value="PRY27977.1"/>
    <property type="molecule type" value="Genomic_DNA"/>
</dbReference>
<feature type="region of interest" description="Disordered" evidence="1">
    <location>
        <begin position="162"/>
        <end position="348"/>
    </location>
</feature>
<feature type="compositionally biased region" description="Pro residues" evidence="1">
    <location>
        <begin position="279"/>
        <end position="299"/>
    </location>
</feature>
<feature type="transmembrane region" description="Helical" evidence="2">
    <location>
        <begin position="25"/>
        <end position="46"/>
    </location>
</feature>
<dbReference type="PANTHER" id="PTHR48125:SF12">
    <property type="entry name" value="AT HOOK TRANSCRIPTION FACTOR FAMILY-RELATED"/>
    <property type="match status" value="1"/>
</dbReference>
<gene>
    <name evidence="3" type="ORF">CLV70_109133</name>
</gene>
<feature type="compositionally biased region" description="Basic and acidic residues" evidence="1">
    <location>
        <begin position="337"/>
        <end position="348"/>
    </location>
</feature>
<feature type="compositionally biased region" description="Pro residues" evidence="1">
    <location>
        <begin position="231"/>
        <end position="270"/>
    </location>
</feature>
<evidence type="ECO:0000313" key="4">
    <source>
        <dbReference type="Proteomes" id="UP000239209"/>
    </source>
</evidence>
<name>A0A2T0S3K4_9ACTN</name>
<feature type="transmembrane region" description="Helical" evidence="2">
    <location>
        <begin position="96"/>
        <end position="121"/>
    </location>
</feature>
<keyword evidence="4" id="KW-1185">Reference proteome</keyword>
<feature type="compositionally biased region" description="Low complexity" evidence="1">
    <location>
        <begin position="220"/>
        <end position="230"/>
    </location>
</feature>
<keyword evidence="2" id="KW-1133">Transmembrane helix</keyword>
<feature type="compositionally biased region" description="Low complexity" evidence="1">
    <location>
        <begin position="169"/>
        <end position="185"/>
    </location>
</feature>
<reference evidence="3 4" key="1">
    <citation type="submission" date="2018-03" db="EMBL/GenBank/DDBJ databases">
        <title>Genomic Encyclopedia of Archaeal and Bacterial Type Strains, Phase II (KMG-II): from individual species to whole genera.</title>
        <authorList>
            <person name="Goeker M."/>
        </authorList>
    </citation>
    <scope>NUCLEOTIDE SEQUENCE [LARGE SCALE GENOMIC DNA]</scope>
    <source>
        <strain evidence="3 4">DSM 45348</strain>
    </source>
</reference>
<feature type="compositionally biased region" description="Pro residues" evidence="1">
    <location>
        <begin position="186"/>
        <end position="219"/>
    </location>
</feature>
<keyword evidence="2" id="KW-0812">Transmembrane</keyword>
<dbReference type="Proteomes" id="UP000239209">
    <property type="component" value="Unassembled WGS sequence"/>
</dbReference>
<feature type="transmembrane region" description="Helical" evidence="2">
    <location>
        <begin position="62"/>
        <end position="84"/>
    </location>
</feature>
<protein>
    <submittedName>
        <fullName evidence="3">Uncharacterized protein</fullName>
    </submittedName>
</protein>
<proteinExistence type="predicted"/>
<evidence type="ECO:0000313" key="3">
    <source>
        <dbReference type="EMBL" id="PRY27977.1"/>
    </source>
</evidence>
<keyword evidence="2" id="KW-0472">Membrane</keyword>
<organism evidence="3 4">
    <name type="scientific">Pseudosporangium ferrugineum</name>
    <dbReference type="NCBI Taxonomy" id="439699"/>
    <lineage>
        <taxon>Bacteria</taxon>
        <taxon>Bacillati</taxon>
        <taxon>Actinomycetota</taxon>
        <taxon>Actinomycetes</taxon>
        <taxon>Micromonosporales</taxon>
        <taxon>Micromonosporaceae</taxon>
        <taxon>Pseudosporangium</taxon>
    </lineage>
</organism>
<accession>A0A2T0S3K4</accession>
<evidence type="ECO:0000256" key="1">
    <source>
        <dbReference type="SAM" id="MobiDB-lite"/>
    </source>
</evidence>
<comment type="caution">
    <text evidence="3">The sequence shown here is derived from an EMBL/GenBank/DDBJ whole genome shotgun (WGS) entry which is preliminary data.</text>
</comment>
<dbReference type="PANTHER" id="PTHR48125">
    <property type="entry name" value="LP07818P1"/>
    <property type="match status" value="1"/>
</dbReference>
<dbReference type="AlphaFoldDB" id="A0A2T0S3K4"/>
<feature type="transmembrane region" description="Helical" evidence="2">
    <location>
        <begin position="133"/>
        <end position="154"/>
    </location>
</feature>